<evidence type="ECO:0000313" key="5">
    <source>
        <dbReference type="EMBL" id="MCV3290820.1"/>
    </source>
</evidence>
<dbReference type="Gene3D" id="1.10.260.40">
    <property type="entry name" value="lambda repressor-like DNA-binding domains"/>
    <property type="match status" value="1"/>
</dbReference>
<dbReference type="AlphaFoldDB" id="A0AAW5RQ03"/>
<dbReference type="GO" id="GO:0003677">
    <property type="term" value="F:DNA binding"/>
    <property type="evidence" value="ECO:0007669"/>
    <property type="project" value="UniProtKB-KW"/>
</dbReference>
<dbReference type="Proteomes" id="UP001208651">
    <property type="component" value="Unassembled WGS sequence"/>
</dbReference>
<comment type="caution">
    <text evidence="5">The sequence shown here is derived from an EMBL/GenBank/DDBJ whole genome shotgun (WGS) entry which is preliminary data.</text>
</comment>
<dbReference type="SUPFAM" id="SSF51306">
    <property type="entry name" value="LexA/Signal peptidase"/>
    <property type="match status" value="1"/>
</dbReference>
<reference evidence="5" key="1">
    <citation type="submission" date="2022-01" db="EMBL/GenBank/DDBJ databases">
        <title>Comparison of Fish pathogen Aeromonas spp.</title>
        <authorList>
            <person name="Dubey S."/>
            <person name="Sorum H."/>
            <person name="Munangandu H.M."/>
        </authorList>
    </citation>
    <scope>NUCLEOTIDE SEQUENCE</scope>
    <source>
        <strain evidence="5">SD/21-15</strain>
    </source>
</reference>
<dbReference type="InterPro" id="IPR015927">
    <property type="entry name" value="Peptidase_S24_S26A/B/C"/>
</dbReference>
<dbReference type="Pfam" id="PF00717">
    <property type="entry name" value="Peptidase_S24"/>
    <property type="match status" value="1"/>
</dbReference>
<dbReference type="InterPro" id="IPR039418">
    <property type="entry name" value="LexA-like"/>
</dbReference>
<dbReference type="PANTHER" id="PTHR40661">
    <property type="match status" value="1"/>
</dbReference>
<dbReference type="InterPro" id="IPR010982">
    <property type="entry name" value="Lambda_DNA-bd_dom_sf"/>
</dbReference>
<evidence type="ECO:0000313" key="6">
    <source>
        <dbReference type="Proteomes" id="UP001208651"/>
    </source>
</evidence>
<dbReference type="PANTHER" id="PTHR40661:SF3">
    <property type="entry name" value="FELS-1 PROPHAGE TRANSCRIPTIONAL REGULATOR"/>
    <property type="match status" value="1"/>
</dbReference>
<evidence type="ECO:0000259" key="4">
    <source>
        <dbReference type="PROSITE" id="PS50943"/>
    </source>
</evidence>
<protein>
    <submittedName>
        <fullName evidence="5">LexA family transcriptional regulator</fullName>
    </submittedName>
</protein>
<accession>A0AAW5RQ03</accession>
<dbReference type="InterPro" id="IPR036286">
    <property type="entry name" value="LexA/Signal_pep-like_sf"/>
</dbReference>
<keyword evidence="3" id="KW-0804">Transcription</keyword>
<dbReference type="Pfam" id="PF01381">
    <property type="entry name" value="HTH_3"/>
    <property type="match status" value="1"/>
</dbReference>
<dbReference type="PROSITE" id="PS50943">
    <property type="entry name" value="HTH_CROC1"/>
    <property type="match status" value="1"/>
</dbReference>
<proteinExistence type="predicted"/>
<organism evidence="5 6">
    <name type="scientific">Aeromonas media</name>
    <dbReference type="NCBI Taxonomy" id="651"/>
    <lineage>
        <taxon>Bacteria</taxon>
        <taxon>Pseudomonadati</taxon>
        <taxon>Pseudomonadota</taxon>
        <taxon>Gammaproteobacteria</taxon>
        <taxon>Aeromonadales</taxon>
        <taxon>Aeromonadaceae</taxon>
        <taxon>Aeromonas</taxon>
    </lineage>
</organism>
<dbReference type="Gene3D" id="2.10.109.10">
    <property type="entry name" value="Umud Fragment, subunit A"/>
    <property type="match status" value="1"/>
</dbReference>
<dbReference type="InterPro" id="IPR001387">
    <property type="entry name" value="Cro/C1-type_HTH"/>
</dbReference>
<keyword evidence="1" id="KW-0805">Transcription regulation</keyword>
<evidence type="ECO:0000256" key="3">
    <source>
        <dbReference type="ARBA" id="ARBA00023163"/>
    </source>
</evidence>
<evidence type="ECO:0000256" key="1">
    <source>
        <dbReference type="ARBA" id="ARBA00023015"/>
    </source>
</evidence>
<dbReference type="SUPFAM" id="SSF47413">
    <property type="entry name" value="lambda repressor-like DNA-binding domains"/>
    <property type="match status" value="1"/>
</dbReference>
<sequence length="202" mass="22945">MTISELATQVDSDVGNISRLERDIQGFSPQLLSKIAEALSVPVAELFSDHQQPAQHQNMELATPDFHRIPVITYVQAGVWTETSEIRECDGNMAYITTDLDLGQRAFAIVIRGNSMEPEFTEGDLVLIDPDEPLHPGDFVVAKNGEEEATFKKYRPRGYGEDGQEIFELAPLNDDYPTMRSDRQQIQIIGTMVEHRRRRKRR</sequence>
<keyword evidence="2" id="KW-0238">DNA-binding</keyword>
<dbReference type="CDD" id="cd00093">
    <property type="entry name" value="HTH_XRE"/>
    <property type="match status" value="1"/>
</dbReference>
<evidence type="ECO:0000256" key="2">
    <source>
        <dbReference type="ARBA" id="ARBA00023125"/>
    </source>
</evidence>
<feature type="domain" description="HTH cro/C1-type" evidence="4">
    <location>
        <begin position="1"/>
        <end position="46"/>
    </location>
</feature>
<dbReference type="EMBL" id="JAJVCY010000085">
    <property type="protein sequence ID" value="MCV3290820.1"/>
    <property type="molecule type" value="Genomic_DNA"/>
</dbReference>
<name>A0AAW5RQ03_AERME</name>
<dbReference type="CDD" id="cd06529">
    <property type="entry name" value="S24_LexA-like"/>
    <property type="match status" value="1"/>
</dbReference>
<gene>
    <name evidence="5" type="ORF">LZT28_21805</name>
</gene>